<dbReference type="PROSITE" id="PS51257">
    <property type="entry name" value="PROKAR_LIPOPROTEIN"/>
    <property type="match status" value="1"/>
</dbReference>
<reference evidence="2 3" key="1">
    <citation type="journal article" date="2016" name="Mol. Biol. Evol.">
        <title>Comparative Genomics of Early-Diverging Mushroom-Forming Fungi Provides Insights into the Origins of Lignocellulose Decay Capabilities.</title>
        <authorList>
            <person name="Nagy L.G."/>
            <person name="Riley R."/>
            <person name="Tritt A."/>
            <person name="Adam C."/>
            <person name="Daum C."/>
            <person name="Floudas D."/>
            <person name="Sun H."/>
            <person name="Yadav J.S."/>
            <person name="Pangilinan J."/>
            <person name="Larsson K.H."/>
            <person name="Matsuura K."/>
            <person name="Barry K."/>
            <person name="Labutti K."/>
            <person name="Kuo R."/>
            <person name="Ohm R.A."/>
            <person name="Bhattacharya S.S."/>
            <person name="Shirouzu T."/>
            <person name="Yoshinaga Y."/>
            <person name="Martin F.M."/>
            <person name="Grigoriev I.V."/>
            <person name="Hibbett D.S."/>
        </authorList>
    </citation>
    <scope>NUCLEOTIDE SEQUENCE [LARGE SCALE GENOMIC DNA]</scope>
    <source>
        <strain evidence="2 3">CBS 109695</strain>
    </source>
</reference>
<protein>
    <submittedName>
        <fullName evidence="2">Uncharacterized protein</fullName>
    </submittedName>
</protein>
<organism evidence="2 3">
    <name type="scientific">Athelia psychrophila</name>
    <dbReference type="NCBI Taxonomy" id="1759441"/>
    <lineage>
        <taxon>Eukaryota</taxon>
        <taxon>Fungi</taxon>
        <taxon>Dikarya</taxon>
        <taxon>Basidiomycota</taxon>
        <taxon>Agaricomycotina</taxon>
        <taxon>Agaricomycetes</taxon>
        <taxon>Agaricomycetidae</taxon>
        <taxon>Atheliales</taxon>
        <taxon>Atheliaceae</taxon>
        <taxon>Athelia</taxon>
    </lineage>
</organism>
<gene>
    <name evidence="2" type="ORF">FIBSPDRAFT_852718</name>
</gene>
<evidence type="ECO:0000313" key="3">
    <source>
        <dbReference type="Proteomes" id="UP000076532"/>
    </source>
</evidence>
<evidence type="ECO:0000313" key="2">
    <source>
        <dbReference type="EMBL" id="KZP28553.1"/>
    </source>
</evidence>
<dbReference type="EMBL" id="KV417503">
    <property type="protein sequence ID" value="KZP28553.1"/>
    <property type="molecule type" value="Genomic_DNA"/>
</dbReference>
<evidence type="ECO:0000256" key="1">
    <source>
        <dbReference type="SAM" id="MobiDB-lite"/>
    </source>
</evidence>
<feature type="non-terminal residue" evidence="2">
    <location>
        <position position="101"/>
    </location>
</feature>
<feature type="compositionally biased region" description="Pro residues" evidence="1">
    <location>
        <begin position="85"/>
        <end position="95"/>
    </location>
</feature>
<accession>A0A166RR14</accession>
<name>A0A166RR14_9AGAM</name>
<dbReference type="Proteomes" id="UP000076532">
    <property type="component" value="Unassembled WGS sequence"/>
</dbReference>
<feature type="region of interest" description="Disordered" evidence="1">
    <location>
        <begin position="79"/>
        <end position="101"/>
    </location>
</feature>
<proteinExistence type="predicted"/>
<sequence>MFNLQRSSCQTIEIMQFARGRGSTSTFSGVSCSASPSPTASIMPSSGPGTSIVETLVSSDTAADEDVYAIWQLRPASIASSRTPPHMPAPPPPPSYSSTVV</sequence>
<keyword evidence="3" id="KW-1185">Reference proteome</keyword>
<dbReference type="AlphaFoldDB" id="A0A166RR14"/>